<sequence length="62" mass="6992">MYRCSARVLNYIKREARAIAMAHMRRVFMIRFCLPHPALFHIHAPCNDAAAAALLAVLDALV</sequence>
<reference evidence="1 2" key="1">
    <citation type="journal article" date="2023" name="Nucleic Acids Res.">
        <title>The hologenome of Daphnia magna reveals possible DNA methylation and microbiome-mediated evolution of the host genome.</title>
        <authorList>
            <person name="Chaturvedi A."/>
            <person name="Li X."/>
            <person name="Dhandapani V."/>
            <person name="Marshall H."/>
            <person name="Kissane S."/>
            <person name="Cuenca-Cambronero M."/>
            <person name="Asole G."/>
            <person name="Calvet F."/>
            <person name="Ruiz-Romero M."/>
            <person name="Marangio P."/>
            <person name="Guigo R."/>
            <person name="Rago D."/>
            <person name="Mirbahai L."/>
            <person name="Eastwood N."/>
            <person name="Colbourne J.K."/>
            <person name="Zhou J."/>
            <person name="Mallon E."/>
            <person name="Orsini L."/>
        </authorList>
    </citation>
    <scope>NUCLEOTIDE SEQUENCE [LARGE SCALE GENOMIC DNA]</scope>
    <source>
        <strain evidence="1">LRV0_1</strain>
    </source>
</reference>
<evidence type="ECO:0000313" key="1">
    <source>
        <dbReference type="EMBL" id="KAK4020117.1"/>
    </source>
</evidence>
<gene>
    <name evidence="1" type="ORF">OUZ56_002113</name>
</gene>
<name>A0ABR0A4P8_9CRUS</name>
<evidence type="ECO:0000313" key="2">
    <source>
        <dbReference type="Proteomes" id="UP001234178"/>
    </source>
</evidence>
<proteinExistence type="predicted"/>
<dbReference type="EMBL" id="JAOYFB010000036">
    <property type="protein sequence ID" value="KAK4020117.1"/>
    <property type="molecule type" value="Genomic_DNA"/>
</dbReference>
<protein>
    <submittedName>
        <fullName evidence="1">Uncharacterized protein</fullName>
    </submittedName>
</protein>
<keyword evidence="2" id="KW-1185">Reference proteome</keyword>
<dbReference type="Proteomes" id="UP001234178">
    <property type="component" value="Unassembled WGS sequence"/>
</dbReference>
<comment type="caution">
    <text evidence="1">The sequence shown here is derived from an EMBL/GenBank/DDBJ whole genome shotgun (WGS) entry which is preliminary data.</text>
</comment>
<organism evidence="1 2">
    <name type="scientific">Daphnia magna</name>
    <dbReference type="NCBI Taxonomy" id="35525"/>
    <lineage>
        <taxon>Eukaryota</taxon>
        <taxon>Metazoa</taxon>
        <taxon>Ecdysozoa</taxon>
        <taxon>Arthropoda</taxon>
        <taxon>Crustacea</taxon>
        <taxon>Branchiopoda</taxon>
        <taxon>Diplostraca</taxon>
        <taxon>Cladocera</taxon>
        <taxon>Anomopoda</taxon>
        <taxon>Daphniidae</taxon>
        <taxon>Daphnia</taxon>
    </lineage>
</organism>
<accession>A0ABR0A4P8</accession>